<evidence type="ECO:0000256" key="6">
    <source>
        <dbReference type="ARBA" id="ARBA00022801"/>
    </source>
</evidence>
<dbReference type="CDD" id="cd00303">
    <property type="entry name" value="retropepsin_like"/>
    <property type="match status" value="1"/>
</dbReference>
<evidence type="ECO:0000313" key="12">
    <source>
        <dbReference type="Proteomes" id="UP000504610"/>
    </source>
</evidence>
<keyword evidence="2" id="KW-0808">Transferase</keyword>
<dbReference type="Proteomes" id="UP000504610">
    <property type="component" value="Chromosome 4"/>
</dbReference>
<dbReference type="Gene3D" id="3.30.70.270">
    <property type="match status" value="2"/>
</dbReference>
<name>A0A9W3DJV6_RAPSA</name>
<accession>A0A9W3DJV6</accession>
<evidence type="ECO:0000256" key="8">
    <source>
        <dbReference type="PROSITE-ProRule" id="PRU00047"/>
    </source>
</evidence>
<keyword evidence="5" id="KW-0255">Endonuclease</keyword>
<evidence type="ECO:0000256" key="7">
    <source>
        <dbReference type="ARBA" id="ARBA00022918"/>
    </source>
</evidence>
<evidence type="ECO:0000256" key="4">
    <source>
        <dbReference type="ARBA" id="ARBA00022722"/>
    </source>
</evidence>
<protein>
    <submittedName>
        <fullName evidence="13">Uncharacterized protein LOC130511197</fullName>
    </submittedName>
</protein>
<keyword evidence="6" id="KW-0378">Hydrolase</keyword>
<sequence>MGSEEERNRPGNSVAGLSNLQMRALNDSMSNLLNTGLEAIHLRLDELQGRPAQSRTRTRRDRPRRHSRSDLEIRDESYDDDQSINRPRRAPRHQNQGDVNPFGRNERTNDGMGGLKLKIPSFDGKNDPDAFLEWERKIELVFDCQNFSDIKKVRLAAAEFTGYAINWYDRVVTSRRRAGVAPVDTWDELSMLMRKRFVPDHYHRDLHHKLRRLLQGSKSVEDYHQEMETLMIKADVEGPLDATMARFLTGLNCDIQDRMELEDYDSMEQMLHKAILIEQQAKRKGLSKPAFAPKSSFAPKANYQDKGKSSSSTNTAFKTNSSAHVDREKKEEAPKRTRDIQCFRCHGLGHYANRCPNQKVMVLLENGEVESEEDKEDLGPVYDDDEEEALDFPAHGPLLVTRKTLDDAFDPIFDEEADGVIDEFCSNFVEGSDPICDEDDLDDPSHGPILVTRRALSVQTKTNDKEQRENLFHSRCLISDKVCSLIIDGGSCTNVASDTLVKKIGLVTRPLARPFRLEWLNEAGEQYVKEQVTVPLSIGRYEDEVVCNVLPMDACHVLLGRPWQFDKKAVHDGFTNRHSFDHKGKKITLVPLSPSEVHQDQLQLKKGRDQESKADKPDSSTRNSNFFVKESQVRKSLYSQQPFLLLVYKESLMANSSDLAPEIPSELLDVLQDFSDVFPDENPKGLPPIRGIEHQIDFVPSASLPNRPAYRTNPVETKELQKQIGELLEKGYIRESLSPCAVPVLLVPKKDGSWRMCVDCRAINNITVKYRHPIPRLDDMLDELHGSSVFSKIDLKSGYHQIRMKEGDEWKTAFKTKLGLYEWLVMPFGLTNAPSTFMRLMNHILRAFIGHFVVVYFDDILIYSKNLDDHKKHVKSVLEVLRKEKLFANLSKCSFGTDHVVFLGFVVGADGLRVDEEKVKAIREWPIPTTVSEVRSFHGLAGFYRRFVQDFSTIAAPLTEVIKKNVGFKWEQAQEEAFQLLKGKLTHAPLLDRKPIAYFSEKLSGATLNYPTYDQELYALGQQKLNKRHARWVEFIETFPYVIKYKQGKENVVADALSRRESHGGGLMGHFRIKKTYKVVYEHFY</sequence>
<dbReference type="GO" id="GO:0008233">
    <property type="term" value="F:peptidase activity"/>
    <property type="evidence" value="ECO:0007669"/>
    <property type="project" value="UniProtKB-KW"/>
</dbReference>
<dbReference type="GO" id="GO:0003964">
    <property type="term" value="F:RNA-directed DNA polymerase activity"/>
    <property type="evidence" value="ECO:0007669"/>
    <property type="project" value="UniProtKB-KW"/>
</dbReference>
<gene>
    <name evidence="13" type="primary">LOC130511197</name>
</gene>
<dbReference type="Gene3D" id="4.10.60.10">
    <property type="entry name" value="Zinc finger, CCHC-type"/>
    <property type="match status" value="1"/>
</dbReference>
<evidence type="ECO:0000256" key="9">
    <source>
        <dbReference type="SAM" id="MobiDB-lite"/>
    </source>
</evidence>
<feature type="region of interest" description="Disordered" evidence="9">
    <location>
        <begin position="597"/>
        <end position="625"/>
    </location>
</feature>
<evidence type="ECO:0000256" key="2">
    <source>
        <dbReference type="ARBA" id="ARBA00022679"/>
    </source>
</evidence>
<feature type="domain" description="Reverse transcriptase" evidence="11">
    <location>
        <begin position="728"/>
        <end position="907"/>
    </location>
</feature>
<dbReference type="PANTHER" id="PTHR35046">
    <property type="entry name" value="ZINC KNUCKLE (CCHC-TYPE) FAMILY PROTEIN"/>
    <property type="match status" value="1"/>
</dbReference>
<evidence type="ECO:0000313" key="13">
    <source>
        <dbReference type="RefSeq" id="XP_056864057.1"/>
    </source>
</evidence>
<dbReference type="RefSeq" id="XP_056864057.1">
    <property type="nucleotide sequence ID" value="XM_057008077.1"/>
</dbReference>
<feature type="region of interest" description="Disordered" evidence="9">
    <location>
        <begin position="48"/>
        <end position="114"/>
    </location>
</feature>
<dbReference type="GO" id="GO:0004519">
    <property type="term" value="F:endonuclease activity"/>
    <property type="evidence" value="ECO:0007669"/>
    <property type="project" value="UniProtKB-KW"/>
</dbReference>
<feature type="domain" description="CCHC-type" evidence="10">
    <location>
        <begin position="342"/>
        <end position="357"/>
    </location>
</feature>
<dbReference type="GO" id="GO:0008270">
    <property type="term" value="F:zinc ion binding"/>
    <property type="evidence" value="ECO:0007669"/>
    <property type="project" value="UniProtKB-KW"/>
</dbReference>
<organism evidence="12 13">
    <name type="scientific">Raphanus sativus</name>
    <name type="common">Radish</name>
    <name type="synonym">Raphanus raphanistrum var. sativus</name>
    <dbReference type="NCBI Taxonomy" id="3726"/>
    <lineage>
        <taxon>Eukaryota</taxon>
        <taxon>Viridiplantae</taxon>
        <taxon>Streptophyta</taxon>
        <taxon>Embryophyta</taxon>
        <taxon>Tracheophyta</taxon>
        <taxon>Spermatophyta</taxon>
        <taxon>Magnoliopsida</taxon>
        <taxon>eudicotyledons</taxon>
        <taxon>Gunneridae</taxon>
        <taxon>Pentapetalae</taxon>
        <taxon>rosids</taxon>
        <taxon>malvids</taxon>
        <taxon>Brassicales</taxon>
        <taxon>Brassicaceae</taxon>
        <taxon>Brassiceae</taxon>
        <taxon>Raphanus</taxon>
    </lineage>
</organism>
<dbReference type="FunFam" id="3.30.70.270:FF:000020">
    <property type="entry name" value="Transposon Tf2-6 polyprotein-like Protein"/>
    <property type="match status" value="1"/>
</dbReference>
<dbReference type="Pfam" id="PF03732">
    <property type="entry name" value="Retrotrans_gag"/>
    <property type="match status" value="1"/>
</dbReference>
<dbReference type="Pfam" id="PF00078">
    <property type="entry name" value="RVT_1"/>
    <property type="match status" value="1"/>
</dbReference>
<keyword evidence="1" id="KW-0645">Protease</keyword>
<dbReference type="GeneID" id="130511197"/>
<evidence type="ECO:0000256" key="5">
    <source>
        <dbReference type="ARBA" id="ARBA00022759"/>
    </source>
</evidence>
<dbReference type="SUPFAM" id="SSF56672">
    <property type="entry name" value="DNA/RNA polymerases"/>
    <property type="match status" value="1"/>
</dbReference>
<dbReference type="InterPro" id="IPR000477">
    <property type="entry name" value="RT_dom"/>
</dbReference>
<evidence type="ECO:0000259" key="10">
    <source>
        <dbReference type="PROSITE" id="PS50158"/>
    </source>
</evidence>
<keyword evidence="4" id="KW-0540">Nuclease</keyword>
<dbReference type="PROSITE" id="PS50158">
    <property type="entry name" value="ZF_CCHC"/>
    <property type="match status" value="1"/>
</dbReference>
<keyword evidence="7" id="KW-0695">RNA-directed DNA polymerase</keyword>
<dbReference type="PROSITE" id="PS50878">
    <property type="entry name" value="RT_POL"/>
    <property type="match status" value="1"/>
</dbReference>
<evidence type="ECO:0000259" key="11">
    <source>
        <dbReference type="PROSITE" id="PS50878"/>
    </source>
</evidence>
<dbReference type="OrthoDB" id="1083639at2759"/>
<keyword evidence="3" id="KW-0548">Nucleotidyltransferase</keyword>
<dbReference type="AlphaFoldDB" id="A0A9W3DJV6"/>
<feature type="region of interest" description="Disordered" evidence="9">
    <location>
        <begin position="287"/>
        <end position="333"/>
    </location>
</feature>
<dbReference type="InterPro" id="IPR001878">
    <property type="entry name" value="Znf_CCHC"/>
</dbReference>
<feature type="compositionally biased region" description="Basic and acidic residues" evidence="9">
    <location>
        <begin position="324"/>
        <end position="333"/>
    </location>
</feature>
<feature type="compositionally biased region" description="Basic residues" evidence="9">
    <location>
        <begin position="56"/>
        <end position="67"/>
    </location>
</feature>
<dbReference type="GO" id="GO:0003676">
    <property type="term" value="F:nucleic acid binding"/>
    <property type="evidence" value="ECO:0007669"/>
    <property type="project" value="InterPro"/>
</dbReference>
<evidence type="ECO:0000256" key="1">
    <source>
        <dbReference type="ARBA" id="ARBA00022670"/>
    </source>
</evidence>
<dbReference type="Gene3D" id="2.40.70.10">
    <property type="entry name" value="Acid Proteases"/>
    <property type="match status" value="1"/>
</dbReference>
<dbReference type="Gene3D" id="3.10.10.10">
    <property type="entry name" value="HIV Type 1 Reverse Transcriptase, subunit A, domain 1"/>
    <property type="match status" value="1"/>
</dbReference>
<keyword evidence="8" id="KW-0862">Zinc</keyword>
<dbReference type="InterPro" id="IPR036875">
    <property type="entry name" value="Znf_CCHC_sf"/>
</dbReference>
<feature type="compositionally biased region" description="Polar residues" evidence="9">
    <location>
        <begin position="309"/>
        <end position="323"/>
    </location>
</feature>
<dbReference type="InterPro" id="IPR043502">
    <property type="entry name" value="DNA/RNA_pol_sf"/>
</dbReference>
<dbReference type="KEGG" id="rsz:130511197"/>
<dbReference type="GO" id="GO:0006508">
    <property type="term" value="P:proteolysis"/>
    <property type="evidence" value="ECO:0007669"/>
    <property type="project" value="UniProtKB-KW"/>
</dbReference>
<reference evidence="12" key="1">
    <citation type="journal article" date="2019" name="Database">
        <title>The radish genome database (RadishGD): an integrated information resource for radish genomics.</title>
        <authorList>
            <person name="Yu H.J."/>
            <person name="Baek S."/>
            <person name="Lee Y.J."/>
            <person name="Cho A."/>
            <person name="Mun J.H."/>
        </authorList>
    </citation>
    <scope>NUCLEOTIDE SEQUENCE [LARGE SCALE GENOMIC DNA]</scope>
    <source>
        <strain evidence="12">cv. WK10039</strain>
    </source>
</reference>
<dbReference type="PANTHER" id="PTHR35046:SF9">
    <property type="entry name" value="RNA-DIRECTED DNA POLYMERASE"/>
    <property type="match status" value="1"/>
</dbReference>
<keyword evidence="8" id="KW-0863">Zinc-finger</keyword>
<dbReference type="InterPro" id="IPR005162">
    <property type="entry name" value="Retrotrans_gag_dom"/>
</dbReference>
<keyword evidence="8" id="KW-0479">Metal-binding</keyword>
<dbReference type="SUPFAM" id="SSF57756">
    <property type="entry name" value="Retrovirus zinc finger-like domains"/>
    <property type="match status" value="1"/>
</dbReference>
<proteinExistence type="predicted"/>
<dbReference type="FunFam" id="3.10.10.10:FF:000007">
    <property type="entry name" value="Retrovirus-related Pol polyprotein from transposon 17.6-like Protein"/>
    <property type="match status" value="1"/>
</dbReference>
<dbReference type="InterPro" id="IPR043128">
    <property type="entry name" value="Rev_trsase/Diguanyl_cyclase"/>
</dbReference>
<dbReference type="InterPro" id="IPR021109">
    <property type="entry name" value="Peptidase_aspartic_dom_sf"/>
</dbReference>
<keyword evidence="12" id="KW-1185">Reference proteome</keyword>
<feature type="compositionally biased region" description="Basic and acidic residues" evidence="9">
    <location>
        <begin position="606"/>
        <end position="619"/>
    </location>
</feature>
<evidence type="ECO:0000256" key="3">
    <source>
        <dbReference type="ARBA" id="ARBA00022695"/>
    </source>
</evidence>
<dbReference type="CDD" id="cd01647">
    <property type="entry name" value="RT_LTR"/>
    <property type="match status" value="1"/>
</dbReference>
<reference evidence="13" key="2">
    <citation type="submission" date="2025-08" db="UniProtKB">
        <authorList>
            <consortium name="RefSeq"/>
        </authorList>
    </citation>
    <scope>IDENTIFICATION</scope>
    <source>
        <tissue evidence="13">Leaf</tissue>
    </source>
</reference>